<dbReference type="AlphaFoldDB" id="A0A182TB92"/>
<keyword evidence="3" id="KW-1185">Reference proteome</keyword>
<feature type="region of interest" description="Disordered" evidence="1">
    <location>
        <begin position="131"/>
        <end position="162"/>
    </location>
</feature>
<dbReference type="Proteomes" id="UP000075901">
    <property type="component" value="Unassembled WGS sequence"/>
</dbReference>
<organism evidence="2 3">
    <name type="scientific">Anopheles maculatus</name>
    <dbReference type="NCBI Taxonomy" id="74869"/>
    <lineage>
        <taxon>Eukaryota</taxon>
        <taxon>Metazoa</taxon>
        <taxon>Ecdysozoa</taxon>
        <taxon>Arthropoda</taxon>
        <taxon>Hexapoda</taxon>
        <taxon>Insecta</taxon>
        <taxon>Pterygota</taxon>
        <taxon>Neoptera</taxon>
        <taxon>Endopterygota</taxon>
        <taxon>Diptera</taxon>
        <taxon>Nematocera</taxon>
        <taxon>Culicoidea</taxon>
        <taxon>Culicidae</taxon>
        <taxon>Anophelinae</taxon>
        <taxon>Anopheles</taxon>
        <taxon>Anopheles maculatus group</taxon>
    </lineage>
</organism>
<protein>
    <submittedName>
        <fullName evidence="2">Uncharacterized protein</fullName>
    </submittedName>
</protein>
<proteinExistence type="predicted"/>
<feature type="compositionally biased region" description="Low complexity" evidence="1">
    <location>
        <begin position="175"/>
        <end position="188"/>
    </location>
</feature>
<feature type="compositionally biased region" description="Low complexity" evidence="1">
    <location>
        <begin position="227"/>
        <end position="238"/>
    </location>
</feature>
<feature type="region of interest" description="Disordered" evidence="1">
    <location>
        <begin position="227"/>
        <end position="254"/>
    </location>
</feature>
<evidence type="ECO:0000256" key="1">
    <source>
        <dbReference type="SAM" id="MobiDB-lite"/>
    </source>
</evidence>
<dbReference type="VEuPathDB" id="VectorBase:AMAM023370"/>
<feature type="region of interest" description="Disordered" evidence="1">
    <location>
        <begin position="51"/>
        <end position="99"/>
    </location>
</feature>
<reference evidence="2" key="2">
    <citation type="submission" date="2020-05" db="UniProtKB">
        <authorList>
            <consortium name="EnsemblMetazoa"/>
        </authorList>
    </citation>
    <scope>IDENTIFICATION</scope>
    <source>
        <strain evidence="2">maculatus3</strain>
    </source>
</reference>
<evidence type="ECO:0000313" key="3">
    <source>
        <dbReference type="Proteomes" id="UP000075901"/>
    </source>
</evidence>
<accession>A0A182TB92</accession>
<name>A0A182TB92_9DIPT</name>
<reference evidence="3" key="1">
    <citation type="submission" date="2013-09" db="EMBL/GenBank/DDBJ databases">
        <title>The Genome Sequence of Anopheles maculatus species B.</title>
        <authorList>
            <consortium name="The Broad Institute Genomics Platform"/>
            <person name="Neafsey D.E."/>
            <person name="Besansky N."/>
            <person name="Howell P."/>
            <person name="Walton C."/>
            <person name="Young S.K."/>
            <person name="Zeng Q."/>
            <person name="Gargeya S."/>
            <person name="Fitzgerald M."/>
            <person name="Haas B."/>
            <person name="Abouelleil A."/>
            <person name="Allen A.W."/>
            <person name="Alvarado L."/>
            <person name="Arachchi H.M."/>
            <person name="Berlin A.M."/>
            <person name="Chapman S.B."/>
            <person name="Gainer-Dewar J."/>
            <person name="Goldberg J."/>
            <person name="Griggs A."/>
            <person name="Gujja S."/>
            <person name="Hansen M."/>
            <person name="Howarth C."/>
            <person name="Imamovic A."/>
            <person name="Ireland A."/>
            <person name="Larimer J."/>
            <person name="McCowan C."/>
            <person name="Murphy C."/>
            <person name="Pearson M."/>
            <person name="Poon T.W."/>
            <person name="Priest M."/>
            <person name="Roberts A."/>
            <person name="Saif S."/>
            <person name="Shea T."/>
            <person name="Sisk P."/>
            <person name="Sykes S."/>
            <person name="Wortman J."/>
            <person name="Nusbaum C."/>
            <person name="Birren B."/>
        </authorList>
    </citation>
    <scope>NUCLEOTIDE SEQUENCE [LARGE SCALE GENOMIC DNA]</scope>
    <source>
        <strain evidence="3">maculatus3</strain>
    </source>
</reference>
<dbReference type="EnsemblMetazoa" id="AMAM023370-RA">
    <property type="protein sequence ID" value="AMAM023370-PA"/>
    <property type="gene ID" value="AMAM023370"/>
</dbReference>
<feature type="region of interest" description="Disordered" evidence="1">
    <location>
        <begin position="175"/>
        <end position="199"/>
    </location>
</feature>
<evidence type="ECO:0000313" key="2">
    <source>
        <dbReference type="EnsemblMetazoa" id="AMAM023370-PA"/>
    </source>
</evidence>
<sequence>DPVTTGSEVETYDRKNRDRFKTIRLGRKRDDSLGAVLPDVDQELGIVGQPLLNGSEEDSGISSSAFSRVDHNTLNGGRLAGSNNLPSMKTEPSAEDDEGVFKKPQAIHNIQPSGLARPTAGESRLRSTISKPRYYGAVPGGIQRKDLTLPLGSKSSSTDCLEQREQDHYLQQQLLQQKQPPDKSLQQPTSRLATTSKLGGGSGGLLGVGRYSQFGLANKQLQLQQHQQQTNATIQHHQSAAGAPTLKSPMGTKSKSYHSLTFAQANNSSGYGGSSGNLSKQHGSSALQLKLKHNSSNTEVLFTTLHYTIGTAHIHHIHIPGSYNHPSWVLILLFLIDEWLFFS</sequence>